<feature type="region of interest" description="Disordered" evidence="2">
    <location>
        <begin position="1"/>
        <end position="90"/>
    </location>
</feature>
<sequence>MARLGKRVKGHTPEPSTPIKETLAMIAAASPVAPQPEPPRQFPVSGKSPNTKRRTKKKRKKKAETPDIEVTSTNQSYFGESDAASAGSSVGRLSGVSAQSRRSGKDNPVLNNLLMQIERLEIQNVGSKLKEHKSRSVLLEEKRKHEGALTEAEDKLRESQGEVEALKQKQAELMDNLLSSKESFSDIESKISSQENAFLGIVAKQTASHAYTMGLQERSKDRAANSDVLNALHTTILENEHLSEELLSLRSSVLQLSEVIEHLEIESLEKDFQINQLAIADARKDGQRVGKKESKIIESAVADAAKRAEQEAEDKKKDLKLKGQQERSKFMKAAKSLKKGPGKMVVALTKSEKEVEFLKEKVKMLEERDVETRALLEKAEETMVGMVNNAEREAAHILEMNFKDGMWEKEERKNFTPPSSSSSSNQEWAERCSQLEMQKGALLDLLKSYDGAGEVDLAVLPVDLARLASFNCGSEVKLRSSLCKTLGLAGNVKDEDLLEEVKFAVQEVLRLREEVAEWKKKEEEGTLLEQDHLQENEAVHDLVVAKEIQMTHTRSRFHSAALSDAQRVAKLAEAMPQVVRPPSPTLVEDEDLVSSIQDDKAHNRKHTVGHSGVEEAVKAMEEYEKFEEGEKAKKSGRQRAHTIMYRSMEDAVNNFELKKKEDGGDGGEEGEEGEEEEEDDESSEDCYDEDEDFEGEGGEGEERARRQRMPNIDGGEEEPWVPEIVSEEVPYQDLRLLLHRQNMFKDPLGNEVNLTISTYLIPQVETDQYSRFRIKAYDSVAGREMCMDVSEVELRCSLKHDAKTFTYDDKDEAFHEKVLDRLVLVPTHDINNDGFLNADDVVRDDLNLALMEKNKFEPIKVSIEVGPKAVEKKRVAREEKERRRRERDSALKDHQMHSKRLMQKERVRQRSISKGKGLGLFGMTEDDKKVLTDHDENFMDHDGHFVVVSANDLIIDKDGSAHFEKHVEAKMVGEEVFDHLAEDSRMMHMAVELNQEMLKNDLESVKGV</sequence>
<keyword evidence="1" id="KW-0175">Coiled coil</keyword>
<dbReference type="OrthoDB" id="199196at2759"/>
<evidence type="ECO:0000313" key="3">
    <source>
        <dbReference type="EMBL" id="GMH75917.1"/>
    </source>
</evidence>
<name>A0A9W7EEI0_9STRA</name>
<feature type="region of interest" description="Disordered" evidence="2">
    <location>
        <begin position="654"/>
        <end position="724"/>
    </location>
</feature>
<evidence type="ECO:0000313" key="4">
    <source>
        <dbReference type="Proteomes" id="UP001165082"/>
    </source>
</evidence>
<proteinExistence type="predicted"/>
<feature type="region of interest" description="Disordered" evidence="2">
    <location>
        <begin position="411"/>
        <end position="430"/>
    </location>
</feature>
<dbReference type="Proteomes" id="UP001165082">
    <property type="component" value="Unassembled WGS sequence"/>
</dbReference>
<keyword evidence="4" id="KW-1185">Reference proteome</keyword>
<protein>
    <submittedName>
        <fullName evidence="3">Uncharacterized protein</fullName>
    </submittedName>
</protein>
<feature type="compositionally biased region" description="Basic residues" evidence="2">
    <location>
        <begin position="50"/>
        <end position="62"/>
    </location>
</feature>
<feature type="region of interest" description="Disordered" evidence="2">
    <location>
        <begin position="870"/>
        <end position="908"/>
    </location>
</feature>
<gene>
    <name evidence="3" type="ORF">TrRE_jg3425</name>
</gene>
<evidence type="ECO:0000256" key="2">
    <source>
        <dbReference type="SAM" id="MobiDB-lite"/>
    </source>
</evidence>
<feature type="compositionally biased region" description="Acidic residues" evidence="2">
    <location>
        <begin position="664"/>
        <end position="699"/>
    </location>
</feature>
<dbReference type="AlphaFoldDB" id="A0A9W7EEI0"/>
<feature type="region of interest" description="Disordered" evidence="2">
    <location>
        <begin position="140"/>
        <end position="163"/>
    </location>
</feature>
<dbReference type="EMBL" id="BRXZ01001646">
    <property type="protein sequence ID" value="GMH75917.1"/>
    <property type="molecule type" value="Genomic_DNA"/>
</dbReference>
<evidence type="ECO:0000256" key="1">
    <source>
        <dbReference type="SAM" id="Coils"/>
    </source>
</evidence>
<feature type="compositionally biased region" description="Basic residues" evidence="2">
    <location>
        <begin position="1"/>
        <end position="10"/>
    </location>
</feature>
<feature type="coiled-coil region" evidence="1">
    <location>
        <begin position="302"/>
        <end position="382"/>
    </location>
</feature>
<reference evidence="3" key="1">
    <citation type="submission" date="2022-07" db="EMBL/GenBank/DDBJ databases">
        <title>Genome analysis of Parmales, a sister group of diatoms, reveals the evolutionary specialization of diatoms from phago-mixotrophs to photoautotrophs.</title>
        <authorList>
            <person name="Ban H."/>
            <person name="Sato S."/>
            <person name="Yoshikawa S."/>
            <person name="Kazumasa Y."/>
            <person name="Nakamura Y."/>
            <person name="Ichinomiya M."/>
            <person name="Saitoh K."/>
            <person name="Sato N."/>
            <person name="Blanc-Mathieu R."/>
            <person name="Endo H."/>
            <person name="Kuwata A."/>
            <person name="Ogata H."/>
        </authorList>
    </citation>
    <scope>NUCLEOTIDE SEQUENCE</scope>
</reference>
<accession>A0A9W7EEI0</accession>
<comment type="caution">
    <text evidence="3">The sequence shown here is derived from an EMBL/GenBank/DDBJ whole genome shotgun (WGS) entry which is preliminary data.</text>
</comment>
<organism evidence="3 4">
    <name type="scientific">Triparma retinervis</name>
    <dbReference type="NCBI Taxonomy" id="2557542"/>
    <lineage>
        <taxon>Eukaryota</taxon>
        <taxon>Sar</taxon>
        <taxon>Stramenopiles</taxon>
        <taxon>Ochrophyta</taxon>
        <taxon>Bolidophyceae</taxon>
        <taxon>Parmales</taxon>
        <taxon>Triparmaceae</taxon>
        <taxon>Triparma</taxon>
    </lineage>
</organism>